<sequence>MVKLFVENQLEKYRFKASLEHSFNVADLLDESFLKDFLKNLTDVIEAPSEKVAASIFIKRYAFLVVMSLYAMTALNKKLNVSLDNINMESAVRGEDWLPAISLNDVTVQDWDDNDRSEWRASVLKDLFAKNIFPLISQLEKTVGISKLILWENIAVYLFWLYESELTDYDQVAEDFRYLILEAEGKLFGGYNLNPLQKYFAEKTYLEEWDAEVRVRKTCCFTYQLPAGKRCKTCPCTQIVKDRRCHDGESICEAVRSFA</sequence>
<name>A0A6H1PA75_PRIMG</name>
<proteinExistence type="predicted"/>
<dbReference type="Proteomes" id="UP000501868">
    <property type="component" value="Chromosome"/>
</dbReference>
<gene>
    <name evidence="3" type="primary">fhuF</name>
    <name evidence="3" type="ORF">HFZ78_30340</name>
</gene>
<feature type="domain" description="Ferric siderophore reductase C-terminal" evidence="2">
    <location>
        <begin position="216"/>
        <end position="235"/>
    </location>
</feature>
<protein>
    <submittedName>
        <fullName evidence="3">Siderophore-iron reductase FhuF</fullName>
    </submittedName>
</protein>
<dbReference type="GO" id="GO:0003824">
    <property type="term" value="F:catalytic activity"/>
    <property type="evidence" value="ECO:0007669"/>
    <property type="project" value="UniProtKB-ARBA"/>
</dbReference>
<feature type="domain" description="Aerobactin siderophore biosynthesis IucA/IucC-like C-terminal" evidence="1">
    <location>
        <begin position="57"/>
        <end position="184"/>
    </location>
</feature>
<dbReference type="Pfam" id="PF06276">
    <property type="entry name" value="FhuF"/>
    <property type="match status" value="1"/>
</dbReference>
<evidence type="ECO:0000313" key="4">
    <source>
        <dbReference type="Proteomes" id="UP000501868"/>
    </source>
</evidence>
<organism evidence="3 4">
    <name type="scientific">Priestia megaterium</name>
    <name type="common">Bacillus megaterium</name>
    <dbReference type="NCBI Taxonomy" id="1404"/>
    <lineage>
        <taxon>Bacteria</taxon>
        <taxon>Bacillati</taxon>
        <taxon>Bacillota</taxon>
        <taxon>Bacilli</taxon>
        <taxon>Bacillales</taxon>
        <taxon>Bacillaceae</taxon>
        <taxon>Priestia</taxon>
    </lineage>
</organism>
<dbReference type="GO" id="GO:0051537">
    <property type="term" value="F:2 iron, 2 sulfur cluster binding"/>
    <property type="evidence" value="ECO:0007669"/>
    <property type="project" value="InterPro"/>
</dbReference>
<evidence type="ECO:0000259" key="1">
    <source>
        <dbReference type="Pfam" id="PF06276"/>
    </source>
</evidence>
<dbReference type="NCBIfam" id="TIGR03951">
    <property type="entry name" value="Fe_III_red_FhuF"/>
    <property type="match status" value="1"/>
</dbReference>
<dbReference type="InterPro" id="IPR008090">
    <property type="entry name" value="Fe_iron_reduct"/>
</dbReference>
<dbReference type="InterPro" id="IPR024726">
    <property type="entry name" value="FhuF_C"/>
</dbReference>
<reference evidence="3 4" key="2">
    <citation type="submission" date="2020-04" db="EMBL/GenBank/DDBJ databases">
        <authorList>
            <person name="Fomenkov A."/>
            <person name="Anton B.P."/>
            <person name="Roberts R.J."/>
        </authorList>
    </citation>
    <scope>NUCLEOTIDE SEQUENCE [LARGE SCALE GENOMIC DNA]</scope>
    <source>
        <strain evidence="3 4">S2</strain>
    </source>
</reference>
<accession>A0A6H1PA75</accession>
<reference evidence="3 4" key="1">
    <citation type="submission" date="2020-04" db="EMBL/GenBank/DDBJ databases">
        <title>Genome-Wide Identification of 5-Methylcytosine Sites in Bacterial Genomes By High-Throughput Sequencing of MspJI Restriction Fragments.</title>
        <authorList>
            <person name="Wu V."/>
        </authorList>
    </citation>
    <scope>NUCLEOTIDE SEQUENCE [LARGE SCALE GENOMIC DNA]</scope>
    <source>
        <strain evidence="3 4">S2</strain>
    </source>
</reference>
<evidence type="ECO:0000313" key="3">
    <source>
        <dbReference type="EMBL" id="QIZ10489.1"/>
    </source>
</evidence>
<dbReference type="AlphaFoldDB" id="A0A6H1PA75"/>
<dbReference type="InterPro" id="IPR022770">
    <property type="entry name" value="IucA/IucC-like_C"/>
</dbReference>
<evidence type="ECO:0000259" key="2">
    <source>
        <dbReference type="Pfam" id="PF11575"/>
    </source>
</evidence>
<dbReference type="Pfam" id="PF11575">
    <property type="entry name" value="FhuF_C"/>
    <property type="match status" value="1"/>
</dbReference>
<dbReference type="EMBL" id="CP051128">
    <property type="protein sequence ID" value="QIZ10489.1"/>
    <property type="molecule type" value="Genomic_DNA"/>
</dbReference>